<proteinExistence type="predicted"/>
<feature type="region of interest" description="Disordered" evidence="1">
    <location>
        <begin position="1"/>
        <end position="68"/>
    </location>
</feature>
<name>A0A1Y1JH16_PLAGO</name>
<organism evidence="3 4">
    <name type="scientific">Plasmodium gonderi</name>
    <dbReference type="NCBI Taxonomy" id="77519"/>
    <lineage>
        <taxon>Eukaryota</taxon>
        <taxon>Sar</taxon>
        <taxon>Alveolata</taxon>
        <taxon>Apicomplexa</taxon>
        <taxon>Aconoidasida</taxon>
        <taxon>Haemosporida</taxon>
        <taxon>Plasmodiidae</taxon>
        <taxon>Plasmodium</taxon>
        <taxon>Plasmodium (Plasmodium)</taxon>
    </lineage>
</organism>
<dbReference type="Proteomes" id="UP000195521">
    <property type="component" value="Unassembled WGS sequence"/>
</dbReference>
<sequence length="691" mass="81822">MTKSFAKQKNKLKKLNNSGGGKNGVILLKGKKKKTQRGNGIIRKRNNNGFGNSNDSKEKCVQKKNNTAEKKNVKKLLHKENMGKKKTLKTQKQISDKNKKIKKKREGEKKNEVLNEKCKKIMNDENLSKSKKKKLIKEYKKKVVVENYDYYKKLRIQLNDLLQTKDKMEKKRQINIIYNDLKKVQLVKFSRTNLGYHIISSLIINGDEEIQKKLWKNLCEHFADISTFNFVSLIFQCFYKHAKCEDIKRDIYQWLLKNTKTFFTKFASRLWHAVFKKLKMDMRMSMTNHLIMPNSNNNNNKIICDLKTMSVDILKKSTKEMFTTFSDENKTLISKYIIELIENIVEKELLYNIVSHNILLTSCEILNDQDLENIMEIIHQGCEYLISSNLGNQALIYLLGYATNKHKKNLIKILKNDIPELCKNSVNFLLIIRLLKITDDTKLLNDFIVKKIVNDFENIFNDYYGFYVILEFFYHINQFNDDKYFYVDWKNMIYSKAIKSIKDPDKRKNEIIQPIIDNLQILFQNENKLAYYVKDKRYIILIYEFLSHAQNEQVLKNLLSLIEQIILVYKNKEDVNINYNCKNINDLFLKIFNNSASNKLPSRLINDLPFYQHLSNTLLPELEIILKSELIKTFNNFFLFLKHNDTSEYERVLARAKQIDNKQIYEELKAILPNLTHFDKYLELVTSNVRS</sequence>
<dbReference type="InterPro" id="IPR016024">
    <property type="entry name" value="ARM-type_fold"/>
</dbReference>
<protein>
    <recommendedName>
        <fullName evidence="2">PUM-HD domain-containing protein</fullName>
    </recommendedName>
</protein>
<dbReference type="GO" id="GO:0003729">
    <property type="term" value="F:mRNA binding"/>
    <property type="evidence" value="ECO:0007669"/>
    <property type="project" value="TreeGrafter"/>
</dbReference>
<dbReference type="InterPro" id="IPR011989">
    <property type="entry name" value="ARM-like"/>
</dbReference>
<dbReference type="InterPro" id="IPR040059">
    <property type="entry name" value="PUM3"/>
</dbReference>
<dbReference type="SUPFAM" id="SSF48371">
    <property type="entry name" value="ARM repeat"/>
    <property type="match status" value="1"/>
</dbReference>
<reference evidence="4" key="1">
    <citation type="submission" date="2017-04" db="EMBL/GenBank/DDBJ databases">
        <title>Plasmodium gonderi genome.</title>
        <authorList>
            <person name="Arisue N."/>
            <person name="Honma H."/>
            <person name="Kawai S."/>
            <person name="Tougan T."/>
            <person name="Tanabe K."/>
            <person name="Horii T."/>
        </authorList>
    </citation>
    <scope>NUCLEOTIDE SEQUENCE [LARGE SCALE GENOMIC DNA]</scope>
    <source>
        <strain evidence="4">ATCC 30045</strain>
    </source>
</reference>
<comment type="caution">
    <text evidence="3">The sequence shown here is derived from an EMBL/GenBank/DDBJ whole genome shotgun (WGS) entry which is preliminary data.</text>
</comment>
<dbReference type="GO" id="GO:0006417">
    <property type="term" value="P:regulation of translation"/>
    <property type="evidence" value="ECO:0007669"/>
    <property type="project" value="TreeGrafter"/>
</dbReference>
<feature type="compositionally biased region" description="Basic and acidic residues" evidence="1">
    <location>
        <begin position="55"/>
        <end position="68"/>
    </location>
</feature>
<dbReference type="OMA" id="FQCFYKH"/>
<evidence type="ECO:0000313" key="3">
    <source>
        <dbReference type="EMBL" id="GAW81816.1"/>
    </source>
</evidence>
<evidence type="ECO:0000256" key="1">
    <source>
        <dbReference type="SAM" id="MobiDB-lite"/>
    </source>
</evidence>
<accession>A0A1Y1JH16</accession>
<feature type="compositionally biased region" description="Basic residues" evidence="1">
    <location>
        <begin position="1"/>
        <end position="14"/>
    </location>
</feature>
<gene>
    <name evidence="3" type="ORF">PGO_112680</name>
</gene>
<dbReference type="EMBL" id="BDQF01000012">
    <property type="protein sequence ID" value="GAW81816.1"/>
    <property type="molecule type" value="Genomic_DNA"/>
</dbReference>
<dbReference type="PANTHER" id="PTHR13389">
    <property type="entry name" value="PUMILIO HOMOLOG 3"/>
    <property type="match status" value="1"/>
</dbReference>
<dbReference type="RefSeq" id="XP_028544405.1">
    <property type="nucleotide sequence ID" value="XM_028688604.1"/>
</dbReference>
<dbReference type="InterPro" id="IPR033133">
    <property type="entry name" value="PUM-HD"/>
</dbReference>
<dbReference type="PROSITE" id="PS50303">
    <property type="entry name" value="PUM_HD"/>
    <property type="match status" value="1"/>
</dbReference>
<feature type="region of interest" description="Disordered" evidence="1">
    <location>
        <begin position="83"/>
        <end position="110"/>
    </location>
</feature>
<keyword evidence="4" id="KW-1185">Reference proteome</keyword>
<dbReference type="OrthoDB" id="497380at2759"/>
<dbReference type="GeneID" id="39748546"/>
<feature type="compositionally biased region" description="Basic residues" evidence="1">
    <location>
        <begin position="29"/>
        <end position="46"/>
    </location>
</feature>
<evidence type="ECO:0000313" key="4">
    <source>
        <dbReference type="Proteomes" id="UP000195521"/>
    </source>
</evidence>
<dbReference type="GO" id="GO:0005730">
    <property type="term" value="C:nucleolus"/>
    <property type="evidence" value="ECO:0007669"/>
    <property type="project" value="TreeGrafter"/>
</dbReference>
<dbReference type="AlphaFoldDB" id="A0A1Y1JH16"/>
<evidence type="ECO:0000259" key="2">
    <source>
        <dbReference type="PROSITE" id="PS50303"/>
    </source>
</evidence>
<dbReference type="Gene3D" id="1.25.10.10">
    <property type="entry name" value="Leucine-rich Repeat Variant"/>
    <property type="match status" value="2"/>
</dbReference>
<feature type="domain" description="PUM-HD" evidence="2">
    <location>
        <begin position="157"/>
        <end position="523"/>
    </location>
</feature>
<dbReference type="PANTHER" id="PTHR13389:SF0">
    <property type="entry name" value="PUMILIO HOMOLOG 3"/>
    <property type="match status" value="1"/>
</dbReference>